<dbReference type="SUPFAM" id="SSF51366">
    <property type="entry name" value="Ribulose-phoshate binding barrel"/>
    <property type="match status" value="1"/>
</dbReference>
<protein>
    <recommendedName>
        <fullName evidence="3">Phosphoribosylanthranilate isomerase</fullName>
    </recommendedName>
</protein>
<reference evidence="2" key="1">
    <citation type="journal article" date="2019" name="Int. J. Syst. Evol. Microbiol.">
        <title>The Global Catalogue of Microorganisms (GCM) 10K type strain sequencing project: providing services to taxonomists for standard genome sequencing and annotation.</title>
        <authorList>
            <consortium name="The Broad Institute Genomics Platform"/>
            <consortium name="The Broad Institute Genome Sequencing Center for Infectious Disease"/>
            <person name="Wu L."/>
            <person name="Ma J."/>
        </authorList>
    </citation>
    <scope>NUCLEOTIDE SEQUENCE [LARGE SCALE GENOMIC DNA]</scope>
    <source>
        <strain evidence="2">CGMCC 1.12479</strain>
    </source>
</reference>
<name>A0ABQ1LVU3_9BACT</name>
<keyword evidence="2" id="KW-1185">Reference proteome</keyword>
<proteinExistence type="predicted"/>
<dbReference type="InterPro" id="IPR011060">
    <property type="entry name" value="RibuloseP-bd_barrel"/>
</dbReference>
<comment type="caution">
    <text evidence="1">The sequence shown here is derived from an EMBL/GenBank/DDBJ whole genome shotgun (WGS) entry which is preliminary data.</text>
</comment>
<gene>
    <name evidence="1" type="ORF">GCM10010993_06790</name>
</gene>
<organism evidence="1 2">
    <name type="scientific">Belliella aquatica</name>
    <dbReference type="NCBI Taxonomy" id="1323734"/>
    <lineage>
        <taxon>Bacteria</taxon>
        <taxon>Pseudomonadati</taxon>
        <taxon>Bacteroidota</taxon>
        <taxon>Cytophagia</taxon>
        <taxon>Cytophagales</taxon>
        <taxon>Cyclobacteriaceae</taxon>
        <taxon>Belliella</taxon>
    </lineage>
</organism>
<dbReference type="Gene3D" id="3.20.20.70">
    <property type="entry name" value="Aldolase class I"/>
    <property type="match status" value="1"/>
</dbReference>
<dbReference type="EMBL" id="BMFD01000002">
    <property type="protein sequence ID" value="GGC30516.1"/>
    <property type="molecule type" value="Genomic_DNA"/>
</dbReference>
<dbReference type="RefSeq" id="WP_188439712.1">
    <property type="nucleotide sequence ID" value="NZ_BMFD01000002.1"/>
</dbReference>
<sequence length="208" mass="23416">MSLKTFVKISAINNLSDARYCAGMYVNLMGFNLEDHQPNYISPEKFEEITGWLSGLEYVGEFETSHPDAILETLKSYSEIKYIEIQEEIHLKMLVNSSYGLILKQNITEVDDLEDLIAKSQSFSDHDVTLHLVSETLQLDDSILEKIKALAEKCQVLLGFGLEANSIENIIEKTKIRGISLQGGDEIKPGLKDFDELADILEALEIDN</sequence>
<evidence type="ECO:0000313" key="2">
    <source>
        <dbReference type="Proteomes" id="UP000635885"/>
    </source>
</evidence>
<dbReference type="Proteomes" id="UP000635885">
    <property type="component" value="Unassembled WGS sequence"/>
</dbReference>
<dbReference type="InterPro" id="IPR013785">
    <property type="entry name" value="Aldolase_TIM"/>
</dbReference>
<evidence type="ECO:0008006" key="3">
    <source>
        <dbReference type="Google" id="ProtNLM"/>
    </source>
</evidence>
<evidence type="ECO:0000313" key="1">
    <source>
        <dbReference type="EMBL" id="GGC30516.1"/>
    </source>
</evidence>
<accession>A0ABQ1LVU3</accession>